<organism evidence="1 2">
    <name type="scientific">Vibrio algicola</name>
    <dbReference type="NCBI Taxonomy" id="2662262"/>
    <lineage>
        <taxon>Bacteria</taxon>
        <taxon>Pseudomonadati</taxon>
        <taxon>Pseudomonadota</taxon>
        <taxon>Gammaproteobacteria</taxon>
        <taxon>Vibrionales</taxon>
        <taxon>Vibrionaceae</taxon>
        <taxon>Vibrio</taxon>
    </lineage>
</organism>
<dbReference type="EMBL" id="CP045700">
    <property type="protein sequence ID" value="QGA66509.1"/>
    <property type="molecule type" value="Genomic_DNA"/>
</dbReference>
<dbReference type="RefSeq" id="WP_153448642.1">
    <property type="nucleotide sequence ID" value="NZ_CP045700.1"/>
</dbReference>
<proteinExistence type="predicted"/>
<name>A0A5Q0TM08_9VIBR</name>
<dbReference type="AlphaFoldDB" id="A0A5Q0TM08"/>
<keyword evidence="2" id="KW-1185">Reference proteome</keyword>
<sequence>MNFEPIDIPFNYRHTCWFCGEPAADMLDIPLAMRNVKLCTHQPISVPICAECQTFPVQQHCNSIWQHRDYIKQRLMKVYAKHLGIGLNWTKQELEEASFEGSIFEGFSRSAWAMYQIANERVRYAGWDLTVAGSAIGYDDSAGFEFDGVRFASQEACMNYYCAAQGLNTTLFEGVLNVVGYQRFSYALKISQINRKARHYEIIKIIDEIEQQELDTQQIHADNSVKENQYQLVAIDMGEAVVEPQAIEWALDNDIETLEQLEQAEDEFFDAFAHLGGVQAFQLFNGLQLYLAARADDKWIAQFDLNREAWM</sequence>
<gene>
    <name evidence="1" type="ORF">GFB47_13885</name>
</gene>
<dbReference type="Proteomes" id="UP000348942">
    <property type="component" value="Chromosome 2"/>
</dbReference>
<evidence type="ECO:0000313" key="1">
    <source>
        <dbReference type="EMBL" id="QGA66509.1"/>
    </source>
</evidence>
<protein>
    <submittedName>
        <fullName evidence="1">Uncharacterized protein</fullName>
    </submittedName>
</protein>
<evidence type="ECO:0000313" key="2">
    <source>
        <dbReference type="Proteomes" id="UP000348942"/>
    </source>
</evidence>
<accession>A0A5Q0TM08</accession>
<reference evidence="1 2" key="1">
    <citation type="submission" date="2019-10" db="EMBL/GenBank/DDBJ databases">
        <title>Vibrio sp. nov., isolated from Coralline algae surface.</title>
        <authorList>
            <person name="Geng Y."/>
            <person name="Zhang X."/>
        </authorList>
    </citation>
    <scope>NUCLEOTIDE SEQUENCE [LARGE SCALE GENOMIC DNA]</scope>
    <source>
        <strain evidence="1 2">SM1977</strain>
    </source>
</reference>